<reference evidence="7 8" key="1">
    <citation type="submission" date="2018-12" db="EMBL/GenBank/DDBJ databases">
        <title>Hymenobacter gummosus sp. nov., isolated from a spring.</title>
        <authorList>
            <person name="Nie L."/>
        </authorList>
    </citation>
    <scope>NUCLEOTIDE SEQUENCE [LARGE SCALE GENOMIC DNA]</scope>
    <source>
        <strain evidence="7 8">KCTC 52166</strain>
    </source>
</reference>
<evidence type="ECO:0000256" key="4">
    <source>
        <dbReference type="ARBA" id="ARBA00023146"/>
    </source>
</evidence>
<dbReference type="GO" id="GO:0006424">
    <property type="term" value="P:glutamyl-tRNA aminoacylation"/>
    <property type="evidence" value="ECO:0007669"/>
    <property type="project" value="TreeGrafter"/>
</dbReference>
<dbReference type="EMBL" id="RXOF01000004">
    <property type="protein sequence ID" value="RTQ50874.1"/>
    <property type="molecule type" value="Genomic_DNA"/>
</dbReference>
<keyword evidence="2 5" id="KW-0547">Nucleotide-binding</keyword>
<keyword evidence="8" id="KW-1185">Reference proteome</keyword>
<dbReference type="SUPFAM" id="SSF52374">
    <property type="entry name" value="Nucleotidylyl transferase"/>
    <property type="match status" value="1"/>
</dbReference>
<comment type="caution">
    <text evidence="7">The sequence shown here is derived from an EMBL/GenBank/DDBJ whole genome shotgun (WGS) entry which is preliminary data.</text>
</comment>
<organism evidence="7 8">
    <name type="scientific">Hymenobacter gummosus</name>
    <dbReference type="NCBI Taxonomy" id="1776032"/>
    <lineage>
        <taxon>Bacteria</taxon>
        <taxon>Pseudomonadati</taxon>
        <taxon>Bacteroidota</taxon>
        <taxon>Cytophagia</taxon>
        <taxon>Cytophagales</taxon>
        <taxon>Hymenobacteraceae</taxon>
        <taxon>Hymenobacter</taxon>
    </lineage>
</organism>
<feature type="domain" description="Glutamyl/glutaminyl-tRNA synthetase class Ib catalytic" evidence="6">
    <location>
        <begin position="13"/>
        <end position="125"/>
    </location>
</feature>
<evidence type="ECO:0000259" key="6">
    <source>
        <dbReference type="Pfam" id="PF00749"/>
    </source>
</evidence>
<dbReference type="GO" id="GO:0005829">
    <property type="term" value="C:cytosol"/>
    <property type="evidence" value="ECO:0007669"/>
    <property type="project" value="TreeGrafter"/>
</dbReference>
<dbReference type="PANTHER" id="PTHR43311">
    <property type="entry name" value="GLUTAMATE--TRNA LIGASE"/>
    <property type="match status" value="1"/>
</dbReference>
<evidence type="ECO:0000256" key="1">
    <source>
        <dbReference type="ARBA" id="ARBA00022598"/>
    </source>
</evidence>
<evidence type="ECO:0000256" key="3">
    <source>
        <dbReference type="ARBA" id="ARBA00022840"/>
    </source>
</evidence>
<dbReference type="PANTHER" id="PTHR43311:SF1">
    <property type="entry name" value="GLUTAMYL-Q TRNA(ASP) SYNTHETASE"/>
    <property type="match status" value="1"/>
</dbReference>
<dbReference type="OrthoDB" id="9807503at2"/>
<gene>
    <name evidence="7" type="ORF">EJV47_09665</name>
</gene>
<dbReference type="Proteomes" id="UP000282184">
    <property type="component" value="Unassembled WGS sequence"/>
</dbReference>
<name>A0A431U520_9BACT</name>
<keyword evidence="1 5" id="KW-0436">Ligase</keyword>
<dbReference type="Pfam" id="PF00749">
    <property type="entry name" value="tRNA-synt_1c"/>
    <property type="match status" value="1"/>
</dbReference>
<keyword evidence="4 5" id="KW-0030">Aminoacyl-tRNA synthetase</keyword>
<keyword evidence="5" id="KW-0648">Protein biosynthesis</keyword>
<dbReference type="InterPro" id="IPR020058">
    <property type="entry name" value="Glu/Gln-tRNA-synth_Ib_cat-dom"/>
</dbReference>
<keyword evidence="3 5" id="KW-0067">ATP-binding</keyword>
<accession>A0A431U520</accession>
<sequence length="175" mass="18938">MPASLDEPGVAWRAVVPAGTSLAFEDAWQGPVTTELDRAMPDFVLRKKDAVAAYQLASVADDLRLGTTLIVRGLDLLPSTAAQLWLARQLPETAAFNATRIRFLHHPLLPGPDGRKLSKSQQQPLDRGVLGAEAGPQLVYEAVAQLWGLAPGPVRSLSELSFCMPVYPWLKPYGA</sequence>
<dbReference type="GO" id="GO:0004818">
    <property type="term" value="F:glutamate-tRNA ligase activity"/>
    <property type="evidence" value="ECO:0007669"/>
    <property type="project" value="TreeGrafter"/>
</dbReference>
<dbReference type="InterPro" id="IPR049940">
    <property type="entry name" value="GluQ/Sye"/>
</dbReference>
<comment type="similarity">
    <text evidence="5">Belongs to the class-I aminoacyl-tRNA synthetase family.</text>
</comment>
<dbReference type="Gene3D" id="3.40.50.620">
    <property type="entry name" value="HUPs"/>
    <property type="match status" value="1"/>
</dbReference>
<evidence type="ECO:0000256" key="5">
    <source>
        <dbReference type="RuleBase" id="RU363037"/>
    </source>
</evidence>
<evidence type="ECO:0000313" key="7">
    <source>
        <dbReference type="EMBL" id="RTQ50874.1"/>
    </source>
</evidence>
<evidence type="ECO:0000256" key="2">
    <source>
        <dbReference type="ARBA" id="ARBA00022741"/>
    </source>
</evidence>
<proteinExistence type="inferred from homology"/>
<evidence type="ECO:0000313" key="8">
    <source>
        <dbReference type="Proteomes" id="UP000282184"/>
    </source>
</evidence>
<dbReference type="AlphaFoldDB" id="A0A431U520"/>
<protein>
    <recommendedName>
        <fullName evidence="6">Glutamyl/glutaminyl-tRNA synthetase class Ib catalytic domain-containing protein</fullName>
    </recommendedName>
</protein>
<dbReference type="InterPro" id="IPR014729">
    <property type="entry name" value="Rossmann-like_a/b/a_fold"/>
</dbReference>
<dbReference type="GO" id="GO:0005524">
    <property type="term" value="F:ATP binding"/>
    <property type="evidence" value="ECO:0007669"/>
    <property type="project" value="UniProtKB-KW"/>
</dbReference>